<keyword evidence="5" id="KW-0443">Lipid metabolism</keyword>
<keyword evidence="4" id="KW-0560">Oxidoreductase</keyword>
<evidence type="ECO:0000259" key="8">
    <source>
        <dbReference type="Pfam" id="PF04116"/>
    </source>
</evidence>
<dbReference type="RefSeq" id="WP_111458367.1">
    <property type="nucleotide sequence ID" value="NZ_QFYP01000001.1"/>
</dbReference>
<dbReference type="GO" id="GO:0005506">
    <property type="term" value="F:iron ion binding"/>
    <property type="evidence" value="ECO:0007669"/>
    <property type="project" value="InterPro"/>
</dbReference>
<feature type="transmembrane region" description="Helical" evidence="7">
    <location>
        <begin position="77"/>
        <end position="103"/>
    </location>
</feature>
<evidence type="ECO:0000256" key="2">
    <source>
        <dbReference type="ARBA" id="ARBA00022692"/>
    </source>
</evidence>
<feature type="domain" description="Fatty acid hydroxylase" evidence="8">
    <location>
        <begin position="90"/>
        <end position="221"/>
    </location>
</feature>
<dbReference type="Proteomes" id="UP000249842">
    <property type="component" value="Unassembled WGS sequence"/>
</dbReference>
<keyword evidence="2 7" id="KW-0812">Transmembrane</keyword>
<feature type="transmembrane region" description="Helical" evidence="7">
    <location>
        <begin position="6"/>
        <end position="26"/>
    </location>
</feature>
<dbReference type="AlphaFoldDB" id="A0A328B3F4"/>
<protein>
    <submittedName>
        <fullName evidence="9">Sterol desaturase family protein</fullName>
    </submittedName>
</protein>
<dbReference type="GO" id="GO:0012505">
    <property type="term" value="C:endomembrane system"/>
    <property type="evidence" value="ECO:0007669"/>
    <property type="project" value="UniProtKB-SubCell"/>
</dbReference>
<dbReference type="PANTHER" id="PTHR21624:SF1">
    <property type="entry name" value="ALKYLGLYCEROL MONOOXYGENASE"/>
    <property type="match status" value="1"/>
</dbReference>
<evidence type="ECO:0000256" key="7">
    <source>
        <dbReference type="SAM" id="Phobius"/>
    </source>
</evidence>
<evidence type="ECO:0000256" key="3">
    <source>
        <dbReference type="ARBA" id="ARBA00022989"/>
    </source>
</evidence>
<organism evidence="9 10">
    <name type="scientific">Phenylobacterium hankyongense</name>
    <dbReference type="NCBI Taxonomy" id="1813876"/>
    <lineage>
        <taxon>Bacteria</taxon>
        <taxon>Pseudomonadati</taxon>
        <taxon>Pseudomonadota</taxon>
        <taxon>Alphaproteobacteria</taxon>
        <taxon>Caulobacterales</taxon>
        <taxon>Caulobacteraceae</taxon>
        <taxon>Phenylobacterium</taxon>
    </lineage>
</organism>
<dbReference type="Pfam" id="PF04116">
    <property type="entry name" value="FA_hydroxylase"/>
    <property type="match status" value="1"/>
</dbReference>
<dbReference type="GO" id="GO:0016020">
    <property type="term" value="C:membrane"/>
    <property type="evidence" value="ECO:0007669"/>
    <property type="project" value="GOC"/>
</dbReference>
<dbReference type="InterPro" id="IPR051689">
    <property type="entry name" value="Sterol_desaturase/TMEM195"/>
</dbReference>
<gene>
    <name evidence="9" type="ORF">DJ021_15280</name>
</gene>
<sequence>MKTAAVAMAVTSVILGALVLLEIALPRQRYSLRSRLRGALFWAVYIPISAIVLRVLVDLWTGVGVKPLVTLAFTQWFGWAGALKGVLAALAVILVIDLVGYWFHRIQHRGLWRFHAVHHAIEEMHAVGSYDHPADIVFGFVLVAVPLSLIPFGPGDQTGALQLLLALQLKFIHSPVRVNFGPLRHVFVDNNYHRIHHSAEPRHFGKNYGTITTIWDRVFGTAYFPAKDEWPQTGLAEVAEPRTLRAFLDLPFRFDPRGRRPPAIAGDAVGVADPWRPAPIKPA</sequence>
<name>A0A328B3F4_9CAUL</name>
<reference evidence="10" key="1">
    <citation type="submission" date="2018-05" db="EMBL/GenBank/DDBJ databases">
        <authorList>
            <person name="Li X."/>
        </authorList>
    </citation>
    <scope>NUCLEOTIDE SEQUENCE [LARGE SCALE GENOMIC DNA]</scope>
    <source>
        <strain evidence="10">HKS-05</strain>
    </source>
</reference>
<evidence type="ECO:0000256" key="5">
    <source>
        <dbReference type="ARBA" id="ARBA00023098"/>
    </source>
</evidence>
<evidence type="ECO:0000256" key="1">
    <source>
        <dbReference type="ARBA" id="ARBA00004127"/>
    </source>
</evidence>
<evidence type="ECO:0000256" key="6">
    <source>
        <dbReference type="ARBA" id="ARBA00023136"/>
    </source>
</evidence>
<dbReference type="OrthoDB" id="9770329at2"/>
<dbReference type="GO" id="GO:0050479">
    <property type="term" value="F:glyceryl-ether monooxygenase activity"/>
    <property type="evidence" value="ECO:0007669"/>
    <property type="project" value="TreeGrafter"/>
</dbReference>
<evidence type="ECO:0000313" key="9">
    <source>
        <dbReference type="EMBL" id="RAK61075.1"/>
    </source>
</evidence>
<evidence type="ECO:0000256" key="4">
    <source>
        <dbReference type="ARBA" id="ARBA00023002"/>
    </source>
</evidence>
<dbReference type="GO" id="GO:0006643">
    <property type="term" value="P:membrane lipid metabolic process"/>
    <property type="evidence" value="ECO:0007669"/>
    <property type="project" value="TreeGrafter"/>
</dbReference>
<keyword evidence="6 7" id="KW-0472">Membrane</keyword>
<dbReference type="EMBL" id="QFYP01000001">
    <property type="protein sequence ID" value="RAK61075.1"/>
    <property type="molecule type" value="Genomic_DNA"/>
</dbReference>
<proteinExistence type="predicted"/>
<comment type="caution">
    <text evidence="9">The sequence shown here is derived from an EMBL/GenBank/DDBJ whole genome shotgun (WGS) entry which is preliminary data.</text>
</comment>
<keyword evidence="10" id="KW-1185">Reference proteome</keyword>
<comment type="subcellular location">
    <subcellularLocation>
        <location evidence="1">Endomembrane system</location>
        <topology evidence="1">Multi-pass membrane protein</topology>
    </subcellularLocation>
</comment>
<keyword evidence="3 7" id="KW-1133">Transmembrane helix</keyword>
<accession>A0A328B3F4</accession>
<feature type="transmembrane region" description="Helical" evidence="7">
    <location>
        <begin position="38"/>
        <end position="57"/>
    </location>
</feature>
<dbReference type="GO" id="GO:0008610">
    <property type="term" value="P:lipid biosynthetic process"/>
    <property type="evidence" value="ECO:0007669"/>
    <property type="project" value="InterPro"/>
</dbReference>
<evidence type="ECO:0000313" key="10">
    <source>
        <dbReference type="Proteomes" id="UP000249842"/>
    </source>
</evidence>
<dbReference type="InterPro" id="IPR006694">
    <property type="entry name" value="Fatty_acid_hydroxylase"/>
</dbReference>
<dbReference type="PANTHER" id="PTHR21624">
    <property type="entry name" value="STEROL DESATURASE-RELATED PROTEIN"/>
    <property type="match status" value="1"/>
</dbReference>